<evidence type="ECO:0000256" key="2">
    <source>
        <dbReference type="SAM" id="SignalP"/>
    </source>
</evidence>
<dbReference type="EnsemblMetazoa" id="ACOM025169-RA">
    <property type="protein sequence ID" value="ACOM025169-PA.1"/>
    <property type="gene ID" value="ACOM025169"/>
</dbReference>
<accession>A0A8W7P5B5</accession>
<proteinExistence type="predicted"/>
<evidence type="ECO:0008006" key="4">
    <source>
        <dbReference type="Google" id="ProtNLM"/>
    </source>
</evidence>
<dbReference type="AlphaFoldDB" id="A0A8W7P5B5"/>
<dbReference type="Proteomes" id="UP000075882">
    <property type="component" value="Unassembled WGS sequence"/>
</dbReference>
<dbReference type="VEuPathDB" id="VectorBase:ACON2_030446"/>
<evidence type="ECO:0000313" key="3">
    <source>
        <dbReference type="EnsemblMetazoa" id="ACOM025169-PA.1"/>
    </source>
</evidence>
<keyword evidence="2" id="KW-0732">Signal</keyword>
<evidence type="ECO:0000256" key="1">
    <source>
        <dbReference type="SAM" id="MobiDB-lite"/>
    </source>
</evidence>
<protein>
    <recommendedName>
        <fullName evidence="4">Secreted protein</fullName>
    </recommendedName>
</protein>
<feature type="signal peptide" evidence="2">
    <location>
        <begin position="1"/>
        <end position="18"/>
    </location>
</feature>
<feature type="compositionally biased region" description="Basic and acidic residues" evidence="1">
    <location>
        <begin position="35"/>
        <end position="48"/>
    </location>
</feature>
<feature type="region of interest" description="Disordered" evidence="1">
    <location>
        <begin position="26"/>
        <end position="51"/>
    </location>
</feature>
<sequence>MARLILVWLALCAATVLASGSAVPPSAWSSRVHRTARDTMGDGRDHHAAAQPRSMLSCDRVNNFFSSINVTVSQAYSPRSSTRKRSAHRYEKLKNPFPVPGGMLLINVA</sequence>
<name>A0A8W7P5B5_ANOCL</name>
<reference evidence="3" key="1">
    <citation type="submission" date="2022-08" db="UniProtKB">
        <authorList>
            <consortium name="EnsemblMetazoa"/>
        </authorList>
    </citation>
    <scope>IDENTIFICATION</scope>
</reference>
<organism evidence="3">
    <name type="scientific">Anopheles coluzzii</name>
    <name type="common">African malaria mosquito</name>
    <dbReference type="NCBI Taxonomy" id="1518534"/>
    <lineage>
        <taxon>Eukaryota</taxon>
        <taxon>Metazoa</taxon>
        <taxon>Ecdysozoa</taxon>
        <taxon>Arthropoda</taxon>
        <taxon>Hexapoda</taxon>
        <taxon>Insecta</taxon>
        <taxon>Pterygota</taxon>
        <taxon>Neoptera</taxon>
        <taxon>Endopterygota</taxon>
        <taxon>Diptera</taxon>
        <taxon>Nematocera</taxon>
        <taxon>Culicoidea</taxon>
        <taxon>Culicidae</taxon>
        <taxon>Anophelinae</taxon>
        <taxon>Anopheles</taxon>
    </lineage>
</organism>
<feature type="chain" id="PRO_5036458674" description="Secreted protein" evidence="2">
    <location>
        <begin position="19"/>
        <end position="109"/>
    </location>
</feature>